<comment type="caution">
    <text evidence="1">The sequence shown here is derived from an EMBL/GenBank/DDBJ whole genome shotgun (WGS) entry which is preliminary data.</text>
</comment>
<keyword evidence="2" id="KW-1185">Reference proteome</keyword>
<dbReference type="OrthoDB" id="166868at2759"/>
<accession>A0A225WBB5</accession>
<name>A0A225WBB5_9STRA</name>
<protein>
    <submittedName>
        <fullName evidence="1">Uncharacterized protein</fullName>
    </submittedName>
</protein>
<evidence type="ECO:0000313" key="2">
    <source>
        <dbReference type="Proteomes" id="UP000198211"/>
    </source>
</evidence>
<dbReference type="EMBL" id="NBNE01001406">
    <property type="protein sequence ID" value="OWZ14130.1"/>
    <property type="molecule type" value="Genomic_DNA"/>
</dbReference>
<dbReference type="AlphaFoldDB" id="A0A225WBB5"/>
<dbReference type="Proteomes" id="UP000198211">
    <property type="component" value="Unassembled WGS sequence"/>
</dbReference>
<organism evidence="1 2">
    <name type="scientific">Phytophthora megakarya</name>
    <dbReference type="NCBI Taxonomy" id="4795"/>
    <lineage>
        <taxon>Eukaryota</taxon>
        <taxon>Sar</taxon>
        <taxon>Stramenopiles</taxon>
        <taxon>Oomycota</taxon>
        <taxon>Peronosporomycetes</taxon>
        <taxon>Peronosporales</taxon>
        <taxon>Peronosporaceae</taxon>
        <taxon>Phytophthora</taxon>
    </lineage>
</organism>
<reference evidence="2" key="1">
    <citation type="submission" date="2017-03" db="EMBL/GenBank/DDBJ databases">
        <title>Phytopthora megakarya and P. palmivora, two closely related causual agents of cacao black pod achieved similar genome size and gene model numbers by different mechanisms.</title>
        <authorList>
            <person name="Ali S."/>
            <person name="Shao J."/>
            <person name="Larry D.J."/>
            <person name="Kronmiller B."/>
            <person name="Shen D."/>
            <person name="Strem M.D."/>
            <person name="Melnick R.L."/>
            <person name="Guiltinan M.J."/>
            <person name="Tyler B.M."/>
            <person name="Meinhardt L.W."/>
            <person name="Bailey B.A."/>
        </authorList>
    </citation>
    <scope>NUCLEOTIDE SEQUENCE [LARGE SCALE GENOMIC DNA]</scope>
    <source>
        <strain evidence="2">zdho120</strain>
    </source>
</reference>
<gene>
    <name evidence="1" type="ORF">PHMEG_00012428</name>
</gene>
<proteinExistence type="predicted"/>
<sequence length="162" mass="17949">MCGPHKSVITTDTKEFILRQDECMIPSHLIVSNMRRSAYILQPSRAYPTLAQISNCTKYLRNLQGPNTFYTCLQKCAYNPTGDLDRAVCFGYQDDVNGYPYIGKGTDADSFAVGVTGISLVPTCIEYTASSRVTLFHADATFKLSDLGYPAIICWFSDASRS</sequence>
<evidence type="ECO:0000313" key="1">
    <source>
        <dbReference type="EMBL" id="OWZ14130.1"/>
    </source>
</evidence>